<protein>
    <submittedName>
        <fullName evidence="3">Response regulator</fullName>
    </submittedName>
</protein>
<keyword evidence="1" id="KW-0597">Phosphoprotein</keyword>
<dbReference type="Gene3D" id="3.40.50.2300">
    <property type="match status" value="1"/>
</dbReference>
<reference evidence="3 4" key="1">
    <citation type="submission" date="2021-04" db="EMBL/GenBank/DDBJ databases">
        <title>Magnetospirillum sulfuroxidans sp. nov., a facultative chemolithoautotrophic sulfur-oxidizing alphaproteobacterium isolated from freshwater sediment and proposals for Paramagetospirillum gen. nov., and Magnetospirillaceae fam. nov.</title>
        <authorList>
            <person name="Koziaeva V."/>
            <person name="Geelhoed J.S."/>
            <person name="Sorokin D.Y."/>
            <person name="Grouzdev D.S."/>
        </authorList>
    </citation>
    <scope>NUCLEOTIDE SEQUENCE [LARGE SCALE GENOMIC DNA]</scope>
    <source>
        <strain evidence="3 4">J10</strain>
    </source>
</reference>
<comment type="caution">
    <text evidence="3">The sequence shown here is derived from an EMBL/GenBank/DDBJ whole genome shotgun (WGS) entry which is preliminary data.</text>
</comment>
<dbReference type="InterPro" id="IPR001789">
    <property type="entry name" value="Sig_transdc_resp-reg_receiver"/>
</dbReference>
<dbReference type="InterPro" id="IPR011006">
    <property type="entry name" value="CheY-like_superfamily"/>
</dbReference>
<evidence type="ECO:0000259" key="2">
    <source>
        <dbReference type="PROSITE" id="PS50110"/>
    </source>
</evidence>
<dbReference type="PANTHER" id="PTHR44520">
    <property type="entry name" value="RESPONSE REGULATOR RCP1-RELATED"/>
    <property type="match status" value="1"/>
</dbReference>
<feature type="modified residue" description="4-aspartylphosphate" evidence="1">
    <location>
        <position position="85"/>
    </location>
</feature>
<accession>A0ABS5I989</accession>
<dbReference type="SMART" id="SM00448">
    <property type="entry name" value="REC"/>
    <property type="match status" value="1"/>
</dbReference>
<dbReference type="PROSITE" id="PS50110">
    <property type="entry name" value="RESPONSE_REGULATORY"/>
    <property type="match status" value="1"/>
</dbReference>
<dbReference type="InterPro" id="IPR052893">
    <property type="entry name" value="TCS_response_regulator"/>
</dbReference>
<dbReference type="CDD" id="cd17557">
    <property type="entry name" value="REC_Rcp-like"/>
    <property type="match status" value="1"/>
</dbReference>
<feature type="domain" description="Response regulatory" evidence="2">
    <location>
        <begin position="27"/>
        <end position="152"/>
    </location>
</feature>
<dbReference type="PANTHER" id="PTHR44520:SF2">
    <property type="entry name" value="RESPONSE REGULATOR RCP1"/>
    <property type="match status" value="1"/>
</dbReference>
<evidence type="ECO:0000313" key="4">
    <source>
        <dbReference type="Proteomes" id="UP000680714"/>
    </source>
</evidence>
<dbReference type="Pfam" id="PF00072">
    <property type="entry name" value="Response_reg"/>
    <property type="match status" value="1"/>
</dbReference>
<gene>
    <name evidence="3" type="ORF">KEC16_03215</name>
</gene>
<dbReference type="EMBL" id="JAGTUF010000001">
    <property type="protein sequence ID" value="MBR9970722.1"/>
    <property type="molecule type" value="Genomic_DNA"/>
</dbReference>
<dbReference type="Proteomes" id="UP000680714">
    <property type="component" value="Unassembled WGS sequence"/>
</dbReference>
<name>A0ABS5I989_9PROT</name>
<proteinExistence type="predicted"/>
<sequence>METAEPPSSSPCLKRRSETVSHDQTFDILLVEDDPGDAGLTRAALAQARILCKLHHVTDGVEALAFLRKQGGYGAVPTPHLVLLDLNMPRMGGRDVLAAMRADENLHKIPVVVLTTSDIEADIETSYELGANSFITKPVDIDQFIDSIKALGDYWFSIVRLPQ</sequence>
<evidence type="ECO:0000313" key="3">
    <source>
        <dbReference type="EMBL" id="MBR9970722.1"/>
    </source>
</evidence>
<organism evidence="3 4">
    <name type="scientific">Magnetospirillum sulfuroxidans</name>
    <dbReference type="NCBI Taxonomy" id="611300"/>
    <lineage>
        <taxon>Bacteria</taxon>
        <taxon>Pseudomonadati</taxon>
        <taxon>Pseudomonadota</taxon>
        <taxon>Alphaproteobacteria</taxon>
        <taxon>Rhodospirillales</taxon>
        <taxon>Rhodospirillaceae</taxon>
        <taxon>Magnetospirillum</taxon>
    </lineage>
</organism>
<keyword evidence="4" id="KW-1185">Reference proteome</keyword>
<dbReference type="SUPFAM" id="SSF52172">
    <property type="entry name" value="CheY-like"/>
    <property type="match status" value="1"/>
</dbReference>
<evidence type="ECO:0000256" key="1">
    <source>
        <dbReference type="PROSITE-ProRule" id="PRU00169"/>
    </source>
</evidence>